<dbReference type="AlphaFoldDB" id="A0AAD9REP2"/>
<dbReference type="EMBL" id="JAIFRP010002969">
    <property type="protein sequence ID" value="KAK2577671.1"/>
    <property type="molecule type" value="Genomic_DNA"/>
</dbReference>
<evidence type="ECO:0000256" key="1">
    <source>
        <dbReference type="SAM" id="MobiDB-lite"/>
    </source>
</evidence>
<keyword evidence="3" id="KW-1185">Reference proteome</keyword>
<reference evidence="2" key="1">
    <citation type="submission" date="2021-08" db="EMBL/GenBank/DDBJ databases">
        <authorList>
            <person name="Misof B."/>
            <person name="Oliver O."/>
            <person name="Podsiadlowski L."/>
            <person name="Donath A."/>
            <person name="Peters R."/>
            <person name="Mayer C."/>
            <person name="Rust J."/>
            <person name="Gunkel S."/>
            <person name="Lesny P."/>
            <person name="Martin S."/>
            <person name="Oeyen J.P."/>
            <person name="Petersen M."/>
            <person name="Panagiotis P."/>
            <person name="Wilbrandt J."/>
            <person name="Tanja T."/>
        </authorList>
    </citation>
    <scope>NUCLEOTIDE SEQUENCE</scope>
    <source>
        <strain evidence="2">GBR_01_08_01A</strain>
        <tissue evidence="2">Thorax + abdomen</tissue>
    </source>
</reference>
<sequence length="178" mass="20026">MKTLSSYLPRMGKLHLQRNNTEPSRVSSAVELAVANSNIYLENANNSISLREESSFLETNRSKPAQEERERIEKSPQAENFAKPNARSHKRKRNEGDNEAEMLQSAFKIFADQSEFDHNPAHRMYPYPPSPSTSNAIRVTVPISILSPSNTEHTNYSAPTPSSASTDQSQEINDYICL</sequence>
<proteinExistence type="predicted"/>
<feature type="compositionally biased region" description="Polar residues" evidence="1">
    <location>
        <begin position="150"/>
        <end position="172"/>
    </location>
</feature>
<feature type="region of interest" description="Disordered" evidence="1">
    <location>
        <begin position="150"/>
        <end position="178"/>
    </location>
</feature>
<evidence type="ECO:0000313" key="3">
    <source>
        <dbReference type="Proteomes" id="UP001258017"/>
    </source>
</evidence>
<feature type="compositionally biased region" description="Basic and acidic residues" evidence="1">
    <location>
        <begin position="54"/>
        <end position="76"/>
    </location>
</feature>
<name>A0AAD9REP2_9HYME</name>
<dbReference type="Proteomes" id="UP001258017">
    <property type="component" value="Unassembled WGS sequence"/>
</dbReference>
<evidence type="ECO:0000313" key="2">
    <source>
        <dbReference type="EMBL" id="KAK2577671.1"/>
    </source>
</evidence>
<comment type="caution">
    <text evidence="2">The sequence shown here is derived from an EMBL/GenBank/DDBJ whole genome shotgun (WGS) entry which is preliminary data.</text>
</comment>
<feature type="region of interest" description="Disordered" evidence="1">
    <location>
        <begin position="54"/>
        <end position="99"/>
    </location>
</feature>
<organism evidence="2 3">
    <name type="scientific">Odynerus spinipes</name>
    <dbReference type="NCBI Taxonomy" id="1348599"/>
    <lineage>
        <taxon>Eukaryota</taxon>
        <taxon>Metazoa</taxon>
        <taxon>Ecdysozoa</taxon>
        <taxon>Arthropoda</taxon>
        <taxon>Hexapoda</taxon>
        <taxon>Insecta</taxon>
        <taxon>Pterygota</taxon>
        <taxon>Neoptera</taxon>
        <taxon>Endopterygota</taxon>
        <taxon>Hymenoptera</taxon>
        <taxon>Apocrita</taxon>
        <taxon>Aculeata</taxon>
        <taxon>Vespoidea</taxon>
        <taxon>Vespidae</taxon>
        <taxon>Eumeninae</taxon>
        <taxon>Odynerus</taxon>
    </lineage>
</organism>
<gene>
    <name evidence="2" type="ORF">KPH14_001057</name>
</gene>
<reference evidence="2" key="2">
    <citation type="journal article" date="2023" name="Commun. Biol.">
        <title>Intrasexual cuticular hydrocarbon dimorphism in a wasp sheds light on hydrocarbon biosynthesis genes in Hymenoptera.</title>
        <authorList>
            <person name="Moris V.C."/>
            <person name="Podsiadlowski L."/>
            <person name="Martin S."/>
            <person name="Oeyen J.P."/>
            <person name="Donath A."/>
            <person name="Petersen M."/>
            <person name="Wilbrandt J."/>
            <person name="Misof B."/>
            <person name="Liedtke D."/>
            <person name="Thamm M."/>
            <person name="Scheiner R."/>
            <person name="Schmitt T."/>
            <person name="Niehuis O."/>
        </authorList>
    </citation>
    <scope>NUCLEOTIDE SEQUENCE</scope>
    <source>
        <strain evidence="2">GBR_01_08_01A</strain>
    </source>
</reference>
<accession>A0AAD9REP2</accession>
<protein>
    <submittedName>
        <fullName evidence="2">Uncharacterized protein</fullName>
    </submittedName>
</protein>